<dbReference type="AlphaFoldDB" id="A0A0F3N2K2"/>
<dbReference type="Gene3D" id="1.20.1250.20">
    <property type="entry name" value="MFS general substrate transporter like domains"/>
    <property type="match status" value="1"/>
</dbReference>
<dbReference type="Proteomes" id="UP000033556">
    <property type="component" value="Unassembled WGS sequence"/>
</dbReference>
<gene>
    <name evidence="8" type="ORF">APHACPA_0104</name>
</gene>
<organism evidence="8 9">
    <name type="scientific">Rickettsia amblyommatis str. Ac/Pa</name>
    <dbReference type="NCBI Taxonomy" id="1359164"/>
    <lineage>
        <taxon>Bacteria</taxon>
        <taxon>Pseudomonadati</taxon>
        <taxon>Pseudomonadota</taxon>
        <taxon>Alphaproteobacteria</taxon>
        <taxon>Rickettsiales</taxon>
        <taxon>Rickettsiaceae</taxon>
        <taxon>Rickettsieae</taxon>
        <taxon>Rickettsia</taxon>
        <taxon>spotted fever group</taxon>
    </lineage>
</organism>
<feature type="transmembrane region" description="Helical" evidence="7">
    <location>
        <begin position="167"/>
        <end position="185"/>
    </location>
</feature>
<evidence type="ECO:0000256" key="2">
    <source>
        <dbReference type="ARBA" id="ARBA00022448"/>
    </source>
</evidence>
<keyword evidence="9" id="KW-1185">Reference proteome</keyword>
<evidence type="ECO:0000256" key="5">
    <source>
        <dbReference type="ARBA" id="ARBA00022989"/>
    </source>
</evidence>
<protein>
    <submittedName>
        <fullName evidence="8">Putative membrane protein</fullName>
    </submittedName>
</protein>
<comment type="subcellular location">
    <subcellularLocation>
        <location evidence="1">Cell membrane</location>
        <topology evidence="1">Multi-pass membrane protein</topology>
    </subcellularLocation>
</comment>
<proteinExistence type="predicted"/>
<name>A0A0F3N2K2_RICAM</name>
<dbReference type="RefSeq" id="WP_014392771.1">
    <property type="nucleotide sequence ID" value="NZ_LANR01000001.1"/>
</dbReference>
<feature type="transmembrane region" description="Helical" evidence="7">
    <location>
        <begin position="128"/>
        <end position="155"/>
    </location>
</feature>
<dbReference type="PATRIC" id="fig|1359164.3.peg.104"/>
<dbReference type="InterPro" id="IPR036259">
    <property type="entry name" value="MFS_trans_sf"/>
</dbReference>
<evidence type="ECO:0000256" key="6">
    <source>
        <dbReference type="ARBA" id="ARBA00023136"/>
    </source>
</evidence>
<keyword evidence="3" id="KW-1003">Cell membrane</keyword>
<keyword evidence="4 7" id="KW-0812">Transmembrane</keyword>
<keyword evidence="2" id="KW-0813">Transport</keyword>
<dbReference type="PANTHER" id="PTHR42718">
    <property type="entry name" value="MAJOR FACILITATOR SUPERFAMILY MULTIDRUG TRANSPORTER MFSC"/>
    <property type="match status" value="1"/>
</dbReference>
<dbReference type="GO" id="GO:0005886">
    <property type="term" value="C:plasma membrane"/>
    <property type="evidence" value="ECO:0007669"/>
    <property type="project" value="UniProtKB-SubCell"/>
</dbReference>
<feature type="transmembrane region" description="Helical" evidence="7">
    <location>
        <begin position="6"/>
        <end position="24"/>
    </location>
</feature>
<evidence type="ECO:0000256" key="7">
    <source>
        <dbReference type="SAM" id="Phobius"/>
    </source>
</evidence>
<sequence length="196" mass="21796">MIAISVWGIVATLGAVLGGVLVELLSWQFAFFINAPIALVIIAFGIVWIPESSNPSNEPWDWIGVFQSFFGMAALVQGIKMLAKYGIMNLASGGMLLIGIMLLIIFTLRQLKSDDPLVDMRLFLISNFSIGVIVYLLITCVLGSIMYLMSLWLQFIKGVKSFVCRSLYVVCSSFCFNCIFSYAIFTHTIYRTCNNV</sequence>
<keyword evidence="5 7" id="KW-1133">Transmembrane helix</keyword>
<keyword evidence="6 7" id="KW-0472">Membrane</keyword>
<feature type="transmembrane region" description="Helical" evidence="7">
    <location>
        <begin position="31"/>
        <end position="50"/>
    </location>
</feature>
<reference evidence="8 9" key="1">
    <citation type="submission" date="2015-01" db="EMBL/GenBank/DDBJ databases">
        <title>Genome Sequencing of Rickettsiales.</title>
        <authorList>
            <person name="Daugherty S.C."/>
            <person name="Su Q."/>
            <person name="Abolude K."/>
            <person name="Beier-Sexton M."/>
            <person name="Carlyon J.A."/>
            <person name="Carter R."/>
            <person name="Day N.P."/>
            <person name="Dumler S.J."/>
            <person name="Dyachenko V."/>
            <person name="Godinez A."/>
            <person name="Kurtti T.J."/>
            <person name="Lichay M."/>
            <person name="Mullins K.E."/>
            <person name="Ott S."/>
            <person name="Pappas-Brown V."/>
            <person name="Paris D.H."/>
            <person name="Patel P."/>
            <person name="Richards A.L."/>
            <person name="Sadzewicz L."/>
            <person name="Sears K."/>
            <person name="Seidman D."/>
            <person name="Sengamalay N."/>
            <person name="Stenos J."/>
            <person name="Tallon L.J."/>
            <person name="Vincent G."/>
            <person name="Fraser C.M."/>
            <person name="Munderloh U."/>
            <person name="Dunning-Hotopp J.C."/>
        </authorList>
    </citation>
    <scope>NUCLEOTIDE SEQUENCE [LARGE SCALE GENOMIC DNA]</scope>
    <source>
        <strain evidence="8 9">Ac/Pa</strain>
    </source>
</reference>
<evidence type="ECO:0000313" key="8">
    <source>
        <dbReference type="EMBL" id="KJV61104.1"/>
    </source>
</evidence>
<feature type="transmembrane region" description="Helical" evidence="7">
    <location>
        <begin position="90"/>
        <end position="108"/>
    </location>
</feature>
<evidence type="ECO:0000256" key="4">
    <source>
        <dbReference type="ARBA" id="ARBA00022692"/>
    </source>
</evidence>
<evidence type="ECO:0000313" key="9">
    <source>
        <dbReference type="Proteomes" id="UP000033556"/>
    </source>
</evidence>
<dbReference type="PANTHER" id="PTHR42718:SF47">
    <property type="entry name" value="METHYL VIOLOGEN RESISTANCE PROTEIN SMVA"/>
    <property type="match status" value="1"/>
</dbReference>
<comment type="caution">
    <text evidence="8">The sequence shown here is derived from an EMBL/GenBank/DDBJ whole genome shotgun (WGS) entry which is preliminary data.</text>
</comment>
<accession>A0A0F3N2K2</accession>
<evidence type="ECO:0000256" key="1">
    <source>
        <dbReference type="ARBA" id="ARBA00004651"/>
    </source>
</evidence>
<dbReference type="EMBL" id="LANR01000001">
    <property type="protein sequence ID" value="KJV61104.1"/>
    <property type="molecule type" value="Genomic_DNA"/>
</dbReference>
<evidence type="ECO:0000256" key="3">
    <source>
        <dbReference type="ARBA" id="ARBA00022475"/>
    </source>
</evidence>
<dbReference type="SUPFAM" id="SSF103473">
    <property type="entry name" value="MFS general substrate transporter"/>
    <property type="match status" value="1"/>
</dbReference>
<feature type="transmembrane region" description="Helical" evidence="7">
    <location>
        <begin position="62"/>
        <end position="83"/>
    </location>
</feature>